<evidence type="ECO:0000313" key="3">
    <source>
        <dbReference type="Proteomes" id="UP000075683"/>
    </source>
</evidence>
<feature type="compositionally biased region" description="Basic and acidic residues" evidence="1">
    <location>
        <begin position="47"/>
        <end position="113"/>
    </location>
</feature>
<sequence length="368" mass="40691">MHALVVDFNPAQRKPQRQKEQRGHGCPAARSGGDAASQTFPAFSLDGRGEPAIDRFRPIDPRTEKGQQGRNERDGDKDRKQDDDNARHADGTDQIQRREEESNQGDGNHDAAQHDGSAGGSDAPHGGFPRRLSLVHFLAKPGHHQEAVVDTRRQSQHDGHRLSQRVHGVCPGQESDRAQCQDDGNPTDERRNQGGEQGAKCRHQQNACDGKRRLLRPSHIAFGNLGQINGHGGKSGNIDLEGGIPFLQCFADRLHRLLGLLQTGNVHAQQNGGVFLTRRSETFEAEVAVGDDPVHSRHATDFLQQRVQSRFKFRCSHGVFFGMQGQHQLLFARIRHIAGNQALYLKGLGMGWRSQLAGEPLSHVPCKR</sequence>
<evidence type="ECO:0000256" key="1">
    <source>
        <dbReference type="SAM" id="MobiDB-lite"/>
    </source>
</evidence>
<dbReference type="EMBL" id="LQYT01000109">
    <property type="protein sequence ID" value="KYD11551.1"/>
    <property type="molecule type" value="Genomic_DNA"/>
</dbReference>
<reference evidence="2 3" key="1">
    <citation type="submission" date="2016-01" db="EMBL/GenBank/DDBJ databases">
        <title>Draft Genome Sequences of Seven Thermophilic Sporeformers Isolated from Foods.</title>
        <authorList>
            <person name="Berendsen E.M."/>
            <person name="Wells-Bennik M.H."/>
            <person name="Krawcyk A.O."/>
            <person name="De Jong A."/>
            <person name="Holsappel S."/>
            <person name="Eijlander R.T."/>
            <person name="Kuipers O.P."/>
        </authorList>
    </citation>
    <scope>NUCLEOTIDE SEQUENCE [LARGE SCALE GENOMIC DNA]</scope>
    <source>
        <strain evidence="2 3">B4135</strain>
    </source>
</reference>
<proteinExistence type="predicted"/>
<name>A0A150LGR7_9BACI</name>
<organism evidence="2 3">
    <name type="scientific">Caldibacillus debilis</name>
    <dbReference type="NCBI Taxonomy" id="301148"/>
    <lineage>
        <taxon>Bacteria</taxon>
        <taxon>Bacillati</taxon>
        <taxon>Bacillota</taxon>
        <taxon>Bacilli</taxon>
        <taxon>Bacillales</taxon>
        <taxon>Bacillaceae</taxon>
        <taxon>Caldibacillus</taxon>
    </lineage>
</organism>
<feature type="region of interest" description="Disordered" evidence="1">
    <location>
        <begin position="1"/>
        <end position="129"/>
    </location>
</feature>
<dbReference type="AlphaFoldDB" id="A0A150LGR7"/>
<gene>
    <name evidence="2" type="ORF">B4135_3211</name>
</gene>
<evidence type="ECO:0000313" key="2">
    <source>
        <dbReference type="EMBL" id="KYD11551.1"/>
    </source>
</evidence>
<feature type="compositionally biased region" description="Basic and acidic residues" evidence="1">
    <location>
        <begin position="143"/>
        <end position="161"/>
    </location>
</feature>
<protein>
    <submittedName>
        <fullName evidence="2">Uncharacterized protein</fullName>
    </submittedName>
</protein>
<comment type="caution">
    <text evidence="2">The sequence shown here is derived from an EMBL/GenBank/DDBJ whole genome shotgun (WGS) entry which is preliminary data.</text>
</comment>
<dbReference type="Proteomes" id="UP000075683">
    <property type="component" value="Unassembled WGS sequence"/>
</dbReference>
<accession>A0A150LGR7</accession>
<feature type="region of interest" description="Disordered" evidence="1">
    <location>
        <begin position="143"/>
        <end position="204"/>
    </location>
</feature>